<comment type="caution">
    <text evidence="3">The sequence shown here is derived from an EMBL/GenBank/DDBJ whole genome shotgun (WGS) entry which is preliminary data.</text>
</comment>
<gene>
    <name evidence="3" type="ORF">SAMN06295970_105122</name>
</gene>
<accession>A0ABY1Q616</accession>
<feature type="chain" id="PRO_5046249250" evidence="1">
    <location>
        <begin position="22"/>
        <end position="229"/>
    </location>
</feature>
<dbReference type="Pfam" id="PF07589">
    <property type="entry name" value="PEP-CTERM"/>
    <property type="match status" value="1"/>
</dbReference>
<keyword evidence="4" id="KW-1185">Reference proteome</keyword>
<evidence type="ECO:0000256" key="1">
    <source>
        <dbReference type="SAM" id="SignalP"/>
    </source>
</evidence>
<feature type="domain" description="Ice-binding protein C-terminal" evidence="2">
    <location>
        <begin position="201"/>
        <end position="224"/>
    </location>
</feature>
<dbReference type="EMBL" id="FXUL01000005">
    <property type="protein sequence ID" value="SMP57580.1"/>
    <property type="molecule type" value="Genomic_DNA"/>
</dbReference>
<dbReference type="RefSeq" id="WP_283441988.1">
    <property type="nucleotide sequence ID" value="NZ_FXUL01000005.1"/>
</dbReference>
<feature type="signal peptide" evidence="1">
    <location>
        <begin position="1"/>
        <end position="21"/>
    </location>
</feature>
<sequence length="229" mass="23731">MNGKSKFLVSVLSLCCGAANAGFITTGGIDGGDDGQLSTLNGACTVNFNGGNALNSCGATYTGSAPSNFPTGTSTTHASPADDFTPYFTVGPSDGGPVTISLGQQANYFGFFTGSLDSYNLVQFYLNNIMVDAFTGTQINEVAFPGAATNGDRTRSTYVNYFPTANGNQVFFDRIVYSSGANAFETDNHTFGQSTPDQLGSVPEPGSLALLGIAGLGLIASSRKRRRQA</sequence>
<keyword evidence="1" id="KW-0732">Signal</keyword>
<dbReference type="Proteomes" id="UP001158049">
    <property type="component" value="Unassembled WGS sequence"/>
</dbReference>
<evidence type="ECO:0000259" key="2">
    <source>
        <dbReference type="Pfam" id="PF07589"/>
    </source>
</evidence>
<evidence type="ECO:0000313" key="4">
    <source>
        <dbReference type="Proteomes" id="UP001158049"/>
    </source>
</evidence>
<evidence type="ECO:0000313" key="3">
    <source>
        <dbReference type="EMBL" id="SMP57580.1"/>
    </source>
</evidence>
<reference evidence="3 4" key="1">
    <citation type="submission" date="2017-05" db="EMBL/GenBank/DDBJ databases">
        <authorList>
            <person name="Varghese N."/>
            <person name="Submissions S."/>
        </authorList>
    </citation>
    <scope>NUCLEOTIDE SEQUENCE [LARGE SCALE GENOMIC DNA]</scope>
    <source>
        <strain evidence="3 4">DSM 26001</strain>
    </source>
</reference>
<protein>
    <submittedName>
        <fullName evidence="3">PEP-CTERM protein-sorting domain-containing protein/MYXO-CTERM domain-containing protein</fullName>
    </submittedName>
</protein>
<organism evidence="3 4">
    <name type="scientific">Noviherbaspirillum suwonense</name>
    <dbReference type="NCBI Taxonomy" id="1224511"/>
    <lineage>
        <taxon>Bacteria</taxon>
        <taxon>Pseudomonadati</taxon>
        <taxon>Pseudomonadota</taxon>
        <taxon>Betaproteobacteria</taxon>
        <taxon>Burkholderiales</taxon>
        <taxon>Oxalobacteraceae</taxon>
        <taxon>Noviherbaspirillum</taxon>
    </lineage>
</organism>
<name>A0ABY1Q616_9BURK</name>
<dbReference type="NCBIfam" id="TIGR02595">
    <property type="entry name" value="PEP_CTERM"/>
    <property type="match status" value="1"/>
</dbReference>
<proteinExistence type="predicted"/>
<dbReference type="InterPro" id="IPR013424">
    <property type="entry name" value="Ice-binding_C"/>
</dbReference>